<keyword evidence="4" id="KW-1185">Reference proteome</keyword>
<dbReference type="InterPro" id="IPR055936">
    <property type="entry name" value="DUF7514"/>
</dbReference>
<reference evidence="4" key="1">
    <citation type="journal article" date="2017" name="Nat. Microbiol.">
        <title>Global analysis of biosynthetic gene clusters reveals vast potential of secondary metabolite production in Penicillium species.</title>
        <authorList>
            <person name="Nielsen J.C."/>
            <person name="Grijseels S."/>
            <person name="Prigent S."/>
            <person name="Ji B."/>
            <person name="Dainat J."/>
            <person name="Nielsen K.F."/>
            <person name="Frisvad J.C."/>
            <person name="Workman M."/>
            <person name="Nielsen J."/>
        </authorList>
    </citation>
    <scope>NUCLEOTIDE SEQUENCE [LARGE SCALE GENOMIC DNA]</scope>
    <source>
        <strain evidence="4">IBT 4502</strain>
    </source>
</reference>
<protein>
    <recommendedName>
        <fullName evidence="2">DUF7514 domain-containing protein</fullName>
    </recommendedName>
</protein>
<feature type="compositionally biased region" description="Basic and acidic residues" evidence="1">
    <location>
        <begin position="622"/>
        <end position="634"/>
    </location>
</feature>
<accession>A0A1V6NAQ2</accession>
<feature type="compositionally biased region" description="Low complexity" evidence="1">
    <location>
        <begin position="490"/>
        <end position="505"/>
    </location>
</feature>
<dbReference type="PANTHER" id="PTHR39611:SF1">
    <property type="entry name" value="HYDROXYPROLINE-RICH GLYCOPROTEIN DZ-HRGP"/>
    <property type="match status" value="1"/>
</dbReference>
<dbReference type="STRING" id="60169.A0A1V6NAQ2"/>
<dbReference type="OrthoDB" id="5413703at2759"/>
<feature type="compositionally biased region" description="Basic and acidic residues" evidence="1">
    <location>
        <begin position="506"/>
        <end position="515"/>
    </location>
</feature>
<feature type="compositionally biased region" description="Basic and acidic residues" evidence="1">
    <location>
        <begin position="649"/>
        <end position="664"/>
    </location>
</feature>
<feature type="compositionally biased region" description="Polar residues" evidence="1">
    <location>
        <begin position="575"/>
        <end position="587"/>
    </location>
</feature>
<feature type="region of interest" description="Disordered" evidence="1">
    <location>
        <begin position="110"/>
        <end position="142"/>
    </location>
</feature>
<feature type="region of interest" description="Disordered" evidence="1">
    <location>
        <begin position="484"/>
        <end position="724"/>
    </location>
</feature>
<name>A0A1V6NAQ2_PENPO</name>
<feature type="compositionally biased region" description="Polar residues" evidence="1">
    <location>
        <begin position="110"/>
        <end position="120"/>
    </location>
</feature>
<dbReference type="Proteomes" id="UP000191408">
    <property type="component" value="Unassembled WGS sequence"/>
</dbReference>
<evidence type="ECO:0000313" key="4">
    <source>
        <dbReference type="Proteomes" id="UP000191408"/>
    </source>
</evidence>
<feature type="compositionally biased region" description="Basic and acidic residues" evidence="1">
    <location>
        <begin position="603"/>
        <end position="614"/>
    </location>
</feature>
<evidence type="ECO:0000256" key="1">
    <source>
        <dbReference type="SAM" id="MobiDB-lite"/>
    </source>
</evidence>
<feature type="compositionally biased region" description="Basic and acidic residues" evidence="1">
    <location>
        <begin position="687"/>
        <end position="703"/>
    </location>
</feature>
<comment type="caution">
    <text evidence="3">The sequence shown here is derived from an EMBL/GenBank/DDBJ whole genome shotgun (WGS) entry which is preliminary data.</text>
</comment>
<evidence type="ECO:0000259" key="2">
    <source>
        <dbReference type="Pfam" id="PF24355"/>
    </source>
</evidence>
<organism evidence="3 4">
    <name type="scientific">Penicillium polonicum</name>
    <dbReference type="NCBI Taxonomy" id="60169"/>
    <lineage>
        <taxon>Eukaryota</taxon>
        <taxon>Fungi</taxon>
        <taxon>Dikarya</taxon>
        <taxon>Ascomycota</taxon>
        <taxon>Pezizomycotina</taxon>
        <taxon>Eurotiomycetes</taxon>
        <taxon>Eurotiomycetidae</taxon>
        <taxon>Eurotiales</taxon>
        <taxon>Aspergillaceae</taxon>
        <taxon>Penicillium</taxon>
    </lineage>
</organism>
<feature type="compositionally biased region" description="Low complexity" evidence="1">
    <location>
        <begin position="523"/>
        <end position="536"/>
    </location>
</feature>
<evidence type="ECO:0000313" key="3">
    <source>
        <dbReference type="EMBL" id="OQD61657.1"/>
    </source>
</evidence>
<dbReference type="Pfam" id="PF24355">
    <property type="entry name" value="DUF7514"/>
    <property type="match status" value="1"/>
</dbReference>
<sequence length="724" mass="80922">MIATTFHSPPHQPLHNFVVICNLSALLLSRTSFPNRSIHLQRITHLCAREQSSHIRTSEPPNPRMAYNGNYARDTYQTGKMNPDANEYGYSPTPPYPSYHEPAHLNMPQPQVPRTGSPASNPIPEPYNYPESHRSSPNMNTGHIDNAVSSAFHSSGSTGYLSPEVLSQITATVIQQLKTTGLDNLQGSGAPPPRSQSQQPPWQTDGSLRPHAESPPTIPLQRSSSIPPPSSASDNIHTGNFQPYVSPGYTSDSHLSPKPTPDPLANRRGSISSQSSDRSHHSHHKAERPKPPDRDATVMEMTTLERIWGKLFEDGKATKRLGQFLRGIAVHLIEDYPPGNTIVIPPHKLQKFYRDTHDPNDPYPWQDIFDDRTSSISRLFREIKVEHHLIQDDVEKRPDIPGLTPKGFETWSTLMILANPGREYERLQKAVLNMPINNPDDKKERFPKEIPRRLFPEIGDMAIREDIEDRMMVHCGVDLPYITPEERNQSAARPTRSSTTTASPTERTHSYERGRPRPTASIQKPAQQPQPRPASAVTDDEEDEPIPSVPIERERKPYSANPGVGKVYEEEAQSRSHTGSFSTTRPSDSTHKAPASGPNPAHRMSDSYDRDPHYSHSGSGHSADKRFSNSHDSRSSSQSVNHRGGNGGDYRHSEGDLHGRDHAPRYAGLSAHDLSYSESPTTNLPEDDTRSYHHGRGSNEDYYRGSGQGGGSGSWYDKYDKYYR</sequence>
<dbReference type="PANTHER" id="PTHR39611">
    <property type="entry name" value="HYDROXYPROLINE-RICH GLYCOPROTEIN DZ-HRGP-RELATED"/>
    <property type="match status" value="1"/>
</dbReference>
<dbReference type="EMBL" id="MDYM01000015">
    <property type="protein sequence ID" value="OQD61657.1"/>
    <property type="molecule type" value="Genomic_DNA"/>
</dbReference>
<feature type="compositionally biased region" description="Basic and acidic residues" evidence="1">
    <location>
        <begin position="288"/>
        <end position="297"/>
    </location>
</feature>
<feature type="region of interest" description="Disordered" evidence="1">
    <location>
        <begin position="182"/>
        <end position="297"/>
    </location>
</feature>
<feature type="domain" description="DUF7514" evidence="2">
    <location>
        <begin position="311"/>
        <end position="468"/>
    </location>
</feature>
<proteinExistence type="predicted"/>
<dbReference type="AlphaFoldDB" id="A0A1V6NAQ2"/>
<feature type="compositionally biased region" description="Polar residues" evidence="1">
    <location>
        <begin position="234"/>
        <end position="254"/>
    </location>
</feature>
<gene>
    <name evidence="3" type="ORF">PENPOL_c015G09370</name>
</gene>